<dbReference type="PANTHER" id="PTHR42966">
    <property type="entry name" value="N-ACETYLNEURAMINATE SYNTHASE"/>
    <property type="match status" value="1"/>
</dbReference>
<evidence type="ECO:0000259" key="1">
    <source>
        <dbReference type="Pfam" id="PF03102"/>
    </source>
</evidence>
<dbReference type="Gene3D" id="3.20.20.70">
    <property type="entry name" value="Aldolase class I"/>
    <property type="match status" value="1"/>
</dbReference>
<accession>A0ABS9KII3</accession>
<evidence type="ECO:0000313" key="2">
    <source>
        <dbReference type="EMBL" id="MCG2590659.1"/>
    </source>
</evidence>
<feature type="domain" description="PseI/NeuA/B-like" evidence="1">
    <location>
        <begin position="38"/>
        <end position="260"/>
    </location>
</feature>
<dbReference type="PANTHER" id="PTHR42966:SF1">
    <property type="entry name" value="SIALIC ACID SYNTHASE"/>
    <property type="match status" value="1"/>
</dbReference>
<comment type="caution">
    <text evidence="2">The sequence shown here is derived from an EMBL/GenBank/DDBJ whole genome shotgun (WGS) entry which is preliminary data.</text>
</comment>
<dbReference type="InterPro" id="IPR013785">
    <property type="entry name" value="Aldolase_TIM"/>
</dbReference>
<dbReference type="Proteomes" id="UP001165366">
    <property type="component" value="Unassembled WGS sequence"/>
</dbReference>
<proteinExistence type="predicted"/>
<gene>
    <name evidence="2" type="ORF">L6773_18950</name>
</gene>
<dbReference type="RefSeq" id="WP_237856102.1">
    <property type="nucleotide sequence ID" value="NZ_JAKLWS010000039.1"/>
</dbReference>
<sequence length="338" mass="38252">MKEITINSSLSIGGEKTFVIAEIGSNHNQSLEMAFETIDAAKDAGADAVKFQSLNREKLYYDPTPEIVELYNKIDLEEDWHYKLDEYCKQKDILFFSSPTYLDAVDILEDIEVPIYKLASAQIGSFPQIIERVANLGKPVILSTGLVTYGELDKVMQIFKKAGNEKICILHCNSIYPTPFHRVHLPIMNIYKTMYDVQVGFSDHTPDVFAPVAAVTMGAKVIEKHFTLSKDLPVPDAPISIDPDEFKRMVEGIRAAEQVIKPAVRMKIEEEEKEFKDSLQMVLVTKKGKKKGDTVEKDDFRFLRHSEGINCKEIDTVLNKKYTTNIDEGTLLQPMHIG</sequence>
<dbReference type="SUPFAM" id="SSF51569">
    <property type="entry name" value="Aldolase"/>
    <property type="match status" value="1"/>
</dbReference>
<protein>
    <submittedName>
        <fullName evidence="2">N-acetylneuraminate synthase family protein</fullName>
    </submittedName>
</protein>
<name>A0ABS9KII3_9BACT</name>
<dbReference type="InterPro" id="IPR051690">
    <property type="entry name" value="PseI-like"/>
</dbReference>
<dbReference type="Pfam" id="PF03102">
    <property type="entry name" value="NeuB"/>
    <property type="match status" value="1"/>
</dbReference>
<dbReference type="InterPro" id="IPR013132">
    <property type="entry name" value="PseI/NeuA/B-like_N"/>
</dbReference>
<keyword evidence="3" id="KW-1185">Reference proteome</keyword>
<evidence type="ECO:0000313" key="3">
    <source>
        <dbReference type="Proteomes" id="UP001165366"/>
    </source>
</evidence>
<reference evidence="2" key="1">
    <citation type="submission" date="2022-01" db="EMBL/GenBank/DDBJ databases">
        <authorList>
            <person name="Wang Y."/>
        </authorList>
    </citation>
    <scope>NUCLEOTIDE SEQUENCE</scope>
    <source>
        <strain evidence="2">WB101</strain>
    </source>
</reference>
<reference evidence="2" key="2">
    <citation type="submission" date="2024-05" db="EMBL/GenBank/DDBJ databases">
        <title>Rhodohalobacter halophilus gen. nov., sp. nov., a moderately halophilic member of the family Balneolaceae.</title>
        <authorList>
            <person name="Xia J."/>
        </authorList>
    </citation>
    <scope>NUCLEOTIDE SEQUENCE</scope>
    <source>
        <strain evidence="2">WB101</strain>
    </source>
</reference>
<organism evidence="2 3">
    <name type="scientific">Rhodohalobacter sulfatireducens</name>
    <dbReference type="NCBI Taxonomy" id="2911366"/>
    <lineage>
        <taxon>Bacteria</taxon>
        <taxon>Pseudomonadati</taxon>
        <taxon>Balneolota</taxon>
        <taxon>Balneolia</taxon>
        <taxon>Balneolales</taxon>
        <taxon>Balneolaceae</taxon>
        <taxon>Rhodohalobacter</taxon>
    </lineage>
</organism>
<dbReference type="Gene3D" id="3.90.1210.10">
    <property type="entry name" value="Antifreeze-like/N-acetylneuraminic acid synthase C-terminal domain"/>
    <property type="match status" value="1"/>
</dbReference>
<dbReference type="EMBL" id="JAKLWS010000039">
    <property type="protein sequence ID" value="MCG2590659.1"/>
    <property type="molecule type" value="Genomic_DNA"/>
</dbReference>